<feature type="compositionally biased region" description="Low complexity" evidence="1">
    <location>
        <begin position="14"/>
        <end position="37"/>
    </location>
</feature>
<dbReference type="RefSeq" id="WP_182491803.1">
    <property type="nucleotide sequence ID" value="NZ_BAAAOV010000001.1"/>
</dbReference>
<protein>
    <submittedName>
        <fullName evidence="4">Peptidyl-prolyl cis-trans isomerase B (Cyclophilin B)</fullName>
        <ecNumber evidence="4">5.2.1.8</ecNumber>
    </submittedName>
</protein>
<feature type="transmembrane region" description="Helical" evidence="2">
    <location>
        <begin position="90"/>
        <end position="118"/>
    </location>
</feature>
<name>A0A839EB89_9MICO</name>
<gene>
    <name evidence="4" type="ORF">FHX53_002617</name>
</gene>
<keyword evidence="2" id="KW-1133">Transmembrane helix</keyword>
<keyword evidence="4" id="KW-0413">Isomerase</keyword>
<accession>A0A839EB89</accession>
<feature type="transmembrane region" description="Helical" evidence="2">
    <location>
        <begin position="53"/>
        <end position="78"/>
    </location>
</feature>
<keyword evidence="5" id="KW-1185">Reference proteome</keyword>
<feature type="domain" description="DUF4190" evidence="3">
    <location>
        <begin position="54"/>
        <end position="108"/>
    </location>
</feature>
<evidence type="ECO:0000313" key="5">
    <source>
        <dbReference type="Proteomes" id="UP000585905"/>
    </source>
</evidence>
<evidence type="ECO:0000256" key="1">
    <source>
        <dbReference type="SAM" id="MobiDB-lite"/>
    </source>
</evidence>
<evidence type="ECO:0000256" key="2">
    <source>
        <dbReference type="SAM" id="Phobius"/>
    </source>
</evidence>
<proteinExistence type="predicted"/>
<dbReference type="Pfam" id="PF13828">
    <property type="entry name" value="DUF4190"/>
    <property type="match status" value="1"/>
</dbReference>
<feature type="region of interest" description="Disordered" evidence="1">
    <location>
        <begin position="1"/>
        <end position="37"/>
    </location>
</feature>
<keyword evidence="2" id="KW-0812">Transmembrane</keyword>
<feature type="compositionally biased region" description="Pro residues" evidence="1">
    <location>
        <begin position="1"/>
        <end position="13"/>
    </location>
</feature>
<evidence type="ECO:0000313" key="4">
    <source>
        <dbReference type="EMBL" id="MBA8849000.1"/>
    </source>
</evidence>
<dbReference type="Proteomes" id="UP000585905">
    <property type="component" value="Unassembled WGS sequence"/>
</dbReference>
<keyword evidence="2" id="KW-0472">Membrane</keyword>
<organism evidence="4 5">
    <name type="scientific">Microcella alkalica</name>
    <dbReference type="NCBI Taxonomy" id="355930"/>
    <lineage>
        <taxon>Bacteria</taxon>
        <taxon>Bacillati</taxon>
        <taxon>Actinomycetota</taxon>
        <taxon>Actinomycetes</taxon>
        <taxon>Micrococcales</taxon>
        <taxon>Microbacteriaceae</taxon>
        <taxon>Microcella</taxon>
    </lineage>
</organism>
<dbReference type="EC" id="5.2.1.8" evidence="4"/>
<reference evidence="4 5" key="1">
    <citation type="submission" date="2020-07" db="EMBL/GenBank/DDBJ databases">
        <title>Sequencing the genomes of 1000 actinobacteria strains.</title>
        <authorList>
            <person name="Klenk H.-P."/>
        </authorList>
    </citation>
    <scope>NUCLEOTIDE SEQUENCE [LARGE SCALE GENOMIC DNA]</scope>
    <source>
        <strain evidence="4 5">DSM 19663</strain>
    </source>
</reference>
<dbReference type="EMBL" id="JACGWX010000010">
    <property type="protein sequence ID" value="MBA8849000.1"/>
    <property type="molecule type" value="Genomic_DNA"/>
</dbReference>
<dbReference type="InterPro" id="IPR025241">
    <property type="entry name" value="DUF4190"/>
</dbReference>
<dbReference type="GO" id="GO:0003755">
    <property type="term" value="F:peptidyl-prolyl cis-trans isomerase activity"/>
    <property type="evidence" value="ECO:0007669"/>
    <property type="project" value="UniProtKB-EC"/>
</dbReference>
<evidence type="ECO:0000259" key="3">
    <source>
        <dbReference type="Pfam" id="PF13828"/>
    </source>
</evidence>
<comment type="caution">
    <text evidence="4">The sequence shown here is derived from an EMBL/GenBank/DDBJ whole genome shotgun (WGS) entry which is preliminary data.</text>
</comment>
<sequence>MTDAPPPPSPDYPSQPAQPAQPAQAAQPNPYASQNPYASSTPYAAAPAQKTNVLAIVSLVLSILWISIPGVVCGHIALNQIKKTGESGRGLAIAGLVVGYIGIVGGLLLVLLWVGLIATAGFTSYSTY</sequence>
<dbReference type="AlphaFoldDB" id="A0A839EB89"/>